<dbReference type="GO" id="GO:0005730">
    <property type="term" value="C:nucleolus"/>
    <property type="evidence" value="ECO:0007669"/>
    <property type="project" value="TreeGrafter"/>
</dbReference>
<evidence type="ECO:0000259" key="4">
    <source>
        <dbReference type="Pfam" id="PF03828"/>
    </source>
</evidence>
<organism evidence="6 7">
    <name type="scientific">Euplotes crassus</name>
    <dbReference type="NCBI Taxonomy" id="5936"/>
    <lineage>
        <taxon>Eukaryota</taxon>
        <taxon>Sar</taxon>
        <taxon>Alveolata</taxon>
        <taxon>Ciliophora</taxon>
        <taxon>Intramacronucleata</taxon>
        <taxon>Spirotrichea</taxon>
        <taxon>Hypotrichia</taxon>
        <taxon>Euplotida</taxon>
        <taxon>Euplotidae</taxon>
        <taxon>Moneuplotes</taxon>
    </lineage>
</organism>
<feature type="domain" description="Poly(A) RNA polymerase mitochondrial-like central palm" evidence="5">
    <location>
        <begin position="102"/>
        <end position="244"/>
    </location>
</feature>
<evidence type="ECO:0008006" key="8">
    <source>
        <dbReference type="Google" id="ProtNLM"/>
    </source>
</evidence>
<dbReference type="GO" id="GO:0003729">
    <property type="term" value="F:mRNA binding"/>
    <property type="evidence" value="ECO:0007669"/>
    <property type="project" value="TreeGrafter"/>
</dbReference>
<dbReference type="Gene3D" id="1.10.1410.10">
    <property type="match status" value="1"/>
</dbReference>
<dbReference type="GO" id="GO:0031499">
    <property type="term" value="C:TRAMP complex"/>
    <property type="evidence" value="ECO:0007669"/>
    <property type="project" value="TreeGrafter"/>
</dbReference>
<name>A0AAD1X603_EUPCR</name>
<keyword evidence="2" id="KW-0460">Magnesium</keyword>
<reference evidence="6" key="1">
    <citation type="submission" date="2023-07" db="EMBL/GenBank/DDBJ databases">
        <authorList>
            <consortium name="AG Swart"/>
            <person name="Singh M."/>
            <person name="Singh A."/>
            <person name="Seah K."/>
            <person name="Emmerich C."/>
        </authorList>
    </citation>
    <scope>NUCLEOTIDE SEQUENCE</scope>
    <source>
        <strain evidence="6">DP1</strain>
    </source>
</reference>
<dbReference type="InterPro" id="IPR043519">
    <property type="entry name" value="NT_sf"/>
</dbReference>
<dbReference type="AlphaFoldDB" id="A0AAD1X603"/>
<dbReference type="GO" id="GO:0043634">
    <property type="term" value="P:polyadenylation-dependent ncRNA catabolic process"/>
    <property type="evidence" value="ECO:0007669"/>
    <property type="project" value="TreeGrafter"/>
</dbReference>
<feature type="domain" description="PAP-associated" evidence="4">
    <location>
        <begin position="310"/>
        <end position="369"/>
    </location>
</feature>
<comment type="caution">
    <text evidence="6">The sequence shown here is derived from an EMBL/GenBank/DDBJ whole genome shotgun (WGS) entry which is preliminary data.</text>
</comment>
<dbReference type="InterPro" id="IPR045862">
    <property type="entry name" value="Trf4-like"/>
</dbReference>
<evidence type="ECO:0000259" key="5">
    <source>
        <dbReference type="Pfam" id="PF22600"/>
    </source>
</evidence>
<dbReference type="InterPro" id="IPR002058">
    <property type="entry name" value="PAP_assoc"/>
</dbReference>
<evidence type="ECO:0000313" key="6">
    <source>
        <dbReference type="EMBL" id="CAI2358936.1"/>
    </source>
</evidence>
<dbReference type="PANTHER" id="PTHR23092:SF15">
    <property type="entry name" value="INACTIVE NON-CANONICAL POLY(A) RNA POLYMERASE PROTEIN TRF4-2-RELATED"/>
    <property type="match status" value="1"/>
</dbReference>
<dbReference type="Gene3D" id="3.30.460.10">
    <property type="entry name" value="Beta Polymerase, domain 2"/>
    <property type="match status" value="1"/>
</dbReference>
<evidence type="ECO:0000256" key="2">
    <source>
        <dbReference type="ARBA" id="ARBA00022842"/>
    </source>
</evidence>
<dbReference type="Pfam" id="PF03828">
    <property type="entry name" value="PAP_assoc"/>
    <property type="match status" value="1"/>
</dbReference>
<dbReference type="EMBL" id="CAMPGE010000206">
    <property type="protein sequence ID" value="CAI2358936.1"/>
    <property type="molecule type" value="Genomic_DNA"/>
</dbReference>
<evidence type="ECO:0000256" key="1">
    <source>
        <dbReference type="ARBA" id="ARBA00022723"/>
    </source>
</evidence>
<evidence type="ECO:0000313" key="7">
    <source>
        <dbReference type="Proteomes" id="UP001295684"/>
    </source>
</evidence>
<dbReference type="Proteomes" id="UP001295684">
    <property type="component" value="Unassembled WGS sequence"/>
</dbReference>
<proteinExistence type="predicted"/>
<dbReference type="SUPFAM" id="SSF81301">
    <property type="entry name" value="Nucleotidyltransferase"/>
    <property type="match status" value="1"/>
</dbReference>
<dbReference type="Pfam" id="PF22600">
    <property type="entry name" value="MTPAP-like_central"/>
    <property type="match status" value="1"/>
</dbReference>
<dbReference type="InterPro" id="IPR054708">
    <property type="entry name" value="MTPAP-like_central"/>
</dbReference>
<feature type="region of interest" description="Disordered" evidence="3">
    <location>
        <begin position="34"/>
        <end position="64"/>
    </location>
</feature>
<dbReference type="GO" id="GO:1990817">
    <property type="term" value="F:poly(A) RNA polymerase activity"/>
    <property type="evidence" value="ECO:0007669"/>
    <property type="project" value="InterPro"/>
</dbReference>
<keyword evidence="7" id="KW-1185">Reference proteome</keyword>
<dbReference type="SUPFAM" id="SSF81631">
    <property type="entry name" value="PAP/OAS1 substrate-binding domain"/>
    <property type="match status" value="1"/>
</dbReference>
<dbReference type="GO" id="GO:0031123">
    <property type="term" value="P:RNA 3'-end processing"/>
    <property type="evidence" value="ECO:0007669"/>
    <property type="project" value="TreeGrafter"/>
</dbReference>
<sequence length="415" mass="48564">MKTCQIQEIDSEVLNQKGLGCFGDEFIHIPVDDSDVKKGTLPQDHQEEPDSDKDSDMSDGEEAIHGDRRKNIETIISYMVDKDDAPWIQQEHKPLDPFVRFHNEIIDYYKYYGPTEERDQLGREFFEKVYDLIKKYNKKFAIEIYGSWALGYYSILSKMDVTVLLPENPNRKKNAINQHLIDVKGEEDKYIKEQIANIYEFLIESNIFEEIELKNVETYPKLKITDKKSKLVMEIVFNQCKVIETKYQIKKFIVYFPGAKFLMLILKELLRSRDLHKLETGGLPQYYLLLLIINYFQDVFKEPGNEEMLLSDHLLNFLDLYGNKFNYKLLGISLRAGGCYFPREDKGWTDPPEESPFHVALALEDPMNPVENLGAKVTNMKQVQICFAYAYEAIRWNSGKRDSFLKCFLLKNPSK</sequence>
<dbReference type="GO" id="GO:0046872">
    <property type="term" value="F:metal ion binding"/>
    <property type="evidence" value="ECO:0007669"/>
    <property type="project" value="UniProtKB-KW"/>
</dbReference>
<gene>
    <name evidence="6" type="ORF">ECRASSUSDP1_LOCUS220</name>
</gene>
<dbReference type="PANTHER" id="PTHR23092">
    <property type="entry name" value="POLY(A) RNA POLYMERASE"/>
    <property type="match status" value="1"/>
</dbReference>
<accession>A0AAD1X603</accession>
<keyword evidence="1" id="KW-0479">Metal-binding</keyword>
<evidence type="ECO:0000256" key="3">
    <source>
        <dbReference type="SAM" id="MobiDB-lite"/>
    </source>
</evidence>
<protein>
    <recommendedName>
        <fullName evidence="8">PAP-associated domain-containing protein</fullName>
    </recommendedName>
</protein>